<feature type="region of interest" description="Disordered" evidence="4">
    <location>
        <begin position="264"/>
        <end position="287"/>
    </location>
</feature>
<name>A0A7C9RAU3_9HYPH</name>
<reference evidence="6 7" key="1">
    <citation type="submission" date="2020-02" db="EMBL/GenBank/DDBJ databases">
        <title>Genome sequence of the type strain CGMCC 1.15528 of Mesorhizobium zhangyense.</title>
        <authorList>
            <person name="Gao J."/>
            <person name="Sun J."/>
        </authorList>
    </citation>
    <scope>NUCLEOTIDE SEQUENCE [LARGE SCALE GENOMIC DNA]</scope>
    <source>
        <strain evidence="6 7">CGMCC 1.15528</strain>
    </source>
</reference>
<keyword evidence="2" id="KW-0238">DNA-binding</keyword>
<evidence type="ECO:0000259" key="5">
    <source>
        <dbReference type="PROSITE" id="PS01124"/>
    </source>
</evidence>
<proteinExistence type="predicted"/>
<dbReference type="InterPro" id="IPR009057">
    <property type="entry name" value="Homeodomain-like_sf"/>
</dbReference>
<dbReference type="SUPFAM" id="SSF46689">
    <property type="entry name" value="Homeodomain-like"/>
    <property type="match status" value="2"/>
</dbReference>
<dbReference type="InterPro" id="IPR018060">
    <property type="entry name" value="HTH_AraC"/>
</dbReference>
<evidence type="ECO:0000256" key="3">
    <source>
        <dbReference type="ARBA" id="ARBA00023163"/>
    </source>
</evidence>
<evidence type="ECO:0000256" key="1">
    <source>
        <dbReference type="ARBA" id="ARBA00023015"/>
    </source>
</evidence>
<keyword evidence="7" id="KW-1185">Reference proteome</keyword>
<dbReference type="AlphaFoldDB" id="A0A7C9RAU3"/>
<dbReference type="PANTHER" id="PTHR46796:SF6">
    <property type="entry name" value="ARAC SUBFAMILY"/>
    <property type="match status" value="1"/>
</dbReference>
<dbReference type="InterPro" id="IPR050204">
    <property type="entry name" value="AraC_XylS_family_regulators"/>
</dbReference>
<dbReference type="GO" id="GO:0043565">
    <property type="term" value="F:sequence-specific DNA binding"/>
    <property type="evidence" value="ECO:0007669"/>
    <property type="project" value="InterPro"/>
</dbReference>
<evidence type="ECO:0000256" key="2">
    <source>
        <dbReference type="ARBA" id="ARBA00023125"/>
    </source>
</evidence>
<dbReference type="Proteomes" id="UP000481252">
    <property type="component" value="Unassembled WGS sequence"/>
</dbReference>
<gene>
    <name evidence="6" type="ORF">G6N74_25890</name>
</gene>
<dbReference type="PROSITE" id="PS01124">
    <property type="entry name" value="HTH_ARAC_FAMILY_2"/>
    <property type="match status" value="1"/>
</dbReference>
<keyword evidence="3" id="KW-0804">Transcription</keyword>
<dbReference type="PANTHER" id="PTHR46796">
    <property type="entry name" value="HTH-TYPE TRANSCRIPTIONAL ACTIVATOR RHAS-RELATED"/>
    <property type="match status" value="1"/>
</dbReference>
<evidence type="ECO:0000256" key="4">
    <source>
        <dbReference type="SAM" id="MobiDB-lite"/>
    </source>
</evidence>
<protein>
    <submittedName>
        <fullName evidence="6">Helix-turn-helix transcriptional regulator</fullName>
    </submittedName>
</protein>
<dbReference type="Gene3D" id="1.10.10.60">
    <property type="entry name" value="Homeodomain-like"/>
    <property type="match status" value="1"/>
</dbReference>
<dbReference type="RefSeq" id="WP_165120881.1">
    <property type="nucleotide sequence ID" value="NZ_JAAKZG010000016.1"/>
</dbReference>
<evidence type="ECO:0000313" key="7">
    <source>
        <dbReference type="Proteomes" id="UP000481252"/>
    </source>
</evidence>
<accession>A0A7C9RAU3</accession>
<sequence>MRDMLKSIPDAWGPKFEAESGAVTRTRTGPNEIGFHAPTHMALVLLTPQPDREVALNSDRKSVFMAPVGTVEIVPAGAELFARWRTAKENLLFALAPDKLSALAGLEFQTEDFEFRPPEGGHVDEKALLLASLIREEFQKGEPSNRLYFDSLITVFSTYLLRNYSTLSSRPQHQSQGGLSAKAWRDIQDYIRANLADELSVERLAMVVGLSPSHFLRAFRQTAGQPPHQYVLATRLEMAEQLAISTDLPLSMVARLAGFSNHSHMTASMRRQKSTTPSALRRARGNR</sequence>
<dbReference type="GO" id="GO:0003700">
    <property type="term" value="F:DNA-binding transcription factor activity"/>
    <property type="evidence" value="ECO:0007669"/>
    <property type="project" value="InterPro"/>
</dbReference>
<evidence type="ECO:0000313" key="6">
    <source>
        <dbReference type="EMBL" id="NGN44501.1"/>
    </source>
</evidence>
<organism evidence="6 7">
    <name type="scientific">Mesorhizobium zhangyense</name>
    <dbReference type="NCBI Taxonomy" id="1776730"/>
    <lineage>
        <taxon>Bacteria</taxon>
        <taxon>Pseudomonadati</taxon>
        <taxon>Pseudomonadota</taxon>
        <taxon>Alphaproteobacteria</taxon>
        <taxon>Hyphomicrobiales</taxon>
        <taxon>Phyllobacteriaceae</taxon>
        <taxon>Mesorhizobium</taxon>
    </lineage>
</organism>
<feature type="domain" description="HTH araC/xylS-type" evidence="5">
    <location>
        <begin position="185"/>
        <end position="283"/>
    </location>
</feature>
<dbReference type="SMART" id="SM00342">
    <property type="entry name" value="HTH_ARAC"/>
    <property type="match status" value="1"/>
</dbReference>
<dbReference type="Pfam" id="PF12833">
    <property type="entry name" value="HTH_18"/>
    <property type="match status" value="1"/>
</dbReference>
<keyword evidence="1" id="KW-0805">Transcription regulation</keyword>
<comment type="caution">
    <text evidence="6">The sequence shown here is derived from an EMBL/GenBank/DDBJ whole genome shotgun (WGS) entry which is preliminary data.</text>
</comment>
<dbReference type="EMBL" id="JAAKZG010000016">
    <property type="protein sequence ID" value="NGN44501.1"/>
    <property type="molecule type" value="Genomic_DNA"/>
</dbReference>